<organism evidence="1 2">
    <name type="scientific">Aspergillus calidoustus</name>
    <dbReference type="NCBI Taxonomy" id="454130"/>
    <lineage>
        <taxon>Eukaryota</taxon>
        <taxon>Fungi</taxon>
        <taxon>Dikarya</taxon>
        <taxon>Ascomycota</taxon>
        <taxon>Pezizomycotina</taxon>
        <taxon>Eurotiomycetes</taxon>
        <taxon>Eurotiomycetidae</taxon>
        <taxon>Eurotiales</taxon>
        <taxon>Aspergillaceae</taxon>
        <taxon>Aspergillus</taxon>
        <taxon>Aspergillus subgen. Nidulantes</taxon>
    </lineage>
</organism>
<dbReference type="AlphaFoldDB" id="A0A0U5GXF8"/>
<dbReference type="EMBL" id="CDMC01000006">
    <property type="protein sequence ID" value="CEN62067.1"/>
    <property type="molecule type" value="Genomic_DNA"/>
</dbReference>
<name>A0A0U5GXF8_ASPCI</name>
<proteinExistence type="predicted"/>
<sequence length="75" mass="8286">MASAVFFKISRLDSSAQTKLVSFRTRADGVAEVMELVRGGRYDVEEVFTAATDAVTETEWRKDSSQGQLRLSAVL</sequence>
<reference evidence="2" key="1">
    <citation type="journal article" date="2016" name="Genome Announc.">
        <title>Draft genome sequences of fungus Aspergillus calidoustus.</title>
        <authorList>
            <person name="Horn F."/>
            <person name="Linde J."/>
            <person name="Mattern D.J."/>
            <person name="Walther G."/>
            <person name="Guthke R."/>
            <person name="Scherlach K."/>
            <person name="Martin K."/>
            <person name="Brakhage A.A."/>
            <person name="Petzke L."/>
            <person name="Valiante V."/>
        </authorList>
    </citation>
    <scope>NUCLEOTIDE SEQUENCE [LARGE SCALE GENOMIC DNA]</scope>
    <source>
        <strain evidence="2">SF006504</strain>
    </source>
</reference>
<protein>
    <submittedName>
        <fullName evidence="1">Uncharacterized protein</fullName>
    </submittedName>
</protein>
<keyword evidence="2" id="KW-1185">Reference proteome</keyword>
<accession>A0A0U5GXF8</accession>
<gene>
    <name evidence="1" type="ORF">ASPCAL08706</name>
</gene>
<dbReference type="Proteomes" id="UP000054771">
    <property type="component" value="Unassembled WGS sequence"/>
</dbReference>
<evidence type="ECO:0000313" key="1">
    <source>
        <dbReference type="EMBL" id="CEN62067.1"/>
    </source>
</evidence>
<evidence type="ECO:0000313" key="2">
    <source>
        <dbReference type="Proteomes" id="UP000054771"/>
    </source>
</evidence>